<name>A0A4Z2JCJ5_9TELE</name>
<sequence>MNEFVKVFQATKGLRKGGRLCASSKAEAEPRQGSGVSAEMNSVYLETTWWRGRGTANVLHSDPGALIQSAHYLLQGPP</sequence>
<accession>A0A4Z2JCJ5</accession>
<gene>
    <name evidence="1" type="ORF">EYF80_002271</name>
</gene>
<reference evidence="1 2" key="1">
    <citation type="submission" date="2019-03" db="EMBL/GenBank/DDBJ databases">
        <title>First draft genome of Liparis tanakae, snailfish: a comprehensive survey of snailfish specific genes.</title>
        <authorList>
            <person name="Kim W."/>
            <person name="Song I."/>
            <person name="Jeong J.-H."/>
            <person name="Kim D."/>
            <person name="Kim S."/>
            <person name="Ryu S."/>
            <person name="Song J.Y."/>
            <person name="Lee S.K."/>
        </authorList>
    </citation>
    <scope>NUCLEOTIDE SEQUENCE [LARGE SCALE GENOMIC DNA]</scope>
    <source>
        <tissue evidence="1">Muscle</tissue>
    </source>
</reference>
<dbReference type="EMBL" id="SRLO01000010">
    <property type="protein sequence ID" value="TNN87554.1"/>
    <property type="molecule type" value="Genomic_DNA"/>
</dbReference>
<comment type="caution">
    <text evidence="1">The sequence shown here is derived from an EMBL/GenBank/DDBJ whole genome shotgun (WGS) entry which is preliminary data.</text>
</comment>
<dbReference type="Proteomes" id="UP000314294">
    <property type="component" value="Unassembled WGS sequence"/>
</dbReference>
<evidence type="ECO:0000313" key="1">
    <source>
        <dbReference type="EMBL" id="TNN87554.1"/>
    </source>
</evidence>
<keyword evidence="2" id="KW-1185">Reference proteome</keyword>
<proteinExistence type="predicted"/>
<organism evidence="1 2">
    <name type="scientific">Liparis tanakae</name>
    <name type="common">Tanaka's snailfish</name>
    <dbReference type="NCBI Taxonomy" id="230148"/>
    <lineage>
        <taxon>Eukaryota</taxon>
        <taxon>Metazoa</taxon>
        <taxon>Chordata</taxon>
        <taxon>Craniata</taxon>
        <taxon>Vertebrata</taxon>
        <taxon>Euteleostomi</taxon>
        <taxon>Actinopterygii</taxon>
        <taxon>Neopterygii</taxon>
        <taxon>Teleostei</taxon>
        <taxon>Neoteleostei</taxon>
        <taxon>Acanthomorphata</taxon>
        <taxon>Eupercaria</taxon>
        <taxon>Perciformes</taxon>
        <taxon>Cottioidei</taxon>
        <taxon>Cottales</taxon>
        <taxon>Liparidae</taxon>
        <taxon>Liparis</taxon>
    </lineage>
</organism>
<dbReference type="AlphaFoldDB" id="A0A4Z2JCJ5"/>
<evidence type="ECO:0000313" key="2">
    <source>
        <dbReference type="Proteomes" id="UP000314294"/>
    </source>
</evidence>
<protein>
    <submittedName>
        <fullName evidence="1">Uncharacterized protein</fullName>
    </submittedName>
</protein>